<keyword evidence="4 5" id="KW-0472">Membrane</keyword>
<dbReference type="EMBL" id="UOGF01000026">
    <property type="protein sequence ID" value="VAX27309.1"/>
    <property type="molecule type" value="Genomic_DNA"/>
</dbReference>
<feature type="transmembrane region" description="Helical" evidence="5">
    <location>
        <begin position="15"/>
        <end position="40"/>
    </location>
</feature>
<evidence type="ECO:0000256" key="2">
    <source>
        <dbReference type="ARBA" id="ARBA00022692"/>
    </source>
</evidence>
<evidence type="ECO:0000256" key="4">
    <source>
        <dbReference type="ARBA" id="ARBA00023136"/>
    </source>
</evidence>
<reference evidence="7" key="1">
    <citation type="submission" date="2018-06" db="EMBL/GenBank/DDBJ databases">
        <authorList>
            <person name="Zhirakovskaya E."/>
        </authorList>
    </citation>
    <scope>NUCLEOTIDE SEQUENCE</scope>
</reference>
<accession>A0A3B1CAS6</accession>
<feature type="transmembrane region" description="Helical" evidence="5">
    <location>
        <begin position="91"/>
        <end position="111"/>
    </location>
</feature>
<feature type="transmembrane region" description="Helical" evidence="5">
    <location>
        <begin position="60"/>
        <end position="79"/>
    </location>
</feature>
<sequence length="162" mass="18294">METPVPNFYFMGIQFFHLLALAVWVGGILVIRCIVFPTLLHSTRSPQSVVLVLREVYRKFYKITLFCAVVLIATGLIKFMTWENLTPWNAIRYLAIFGMIGISLYVCYGVFPRMDKTSAVVSKSAPENTRELQSVDINDLPFLADWLTMGSLICGMTALLMA</sequence>
<evidence type="ECO:0000259" key="6">
    <source>
        <dbReference type="Pfam" id="PF13664"/>
    </source>
</evidence>
<dbReference type="GO" id="GO:0016020">
    <property type="term" value="C:membrane"/>
    <property type="evidence" value="ECO:0007669"/>
    <property type="project" value="UniProtKB-SubCell"/>
</dbReference>
<evidence type="ECO:0000313" key="7">
    <source>
        <dbReference type="EMBL" id="VAX27309.1"/>
    </source>
</evidence>
<feature type="domain" description="TMEM205-like" evidence="6">
    <location>
        <begin position="19"/>
        <end position="117"/>
    </location>
</feature>
<protein>
    <recommendedName>
        <fullName evidence="6">TMEM205-like domain-containing protein</fullName>
    </recommendedName>
</protein>
<dbReference type="InterPro" id="IPR025423">
    <property type="entry name" value="TMEM205-like"/>
</dbReference>
<keyword evidence="3 5" id="KW-1133">Transmembrane helix</keyword>
<dbReference type="Pfam" id="PF13664">
    <property type="entry name" value="DUF4149"/>
    <property type="match status" value="1"/>
</dbReference>
<gene>
    <name evidence="7" type="ORF">MNBD_NITROSPIRAE01-1938</name>
</gene>
<name>A0A3B1CAS6_9ZZZZ</name>
<proteinExistence type="predicted"/>
<organism evidence="7">
    <name type="scientific">hydrothermal vent metagenome</name>
    <dbReference type="NCBI Taxonomy" id="652676"/>
    <lineage>
        <taxon>unclassified sequences</taxon>
        <taxon>metagenomes</taxon>
        <taxon>ecological metagenomes</taxon>
    </lineage>
</organism>
<evidence type="ECO:0000256" key="1">
    <source>
        <dbReference type="ARBA" id="ARBA00004370"/>
    </source>
</evidence>
<evidence type="ECO:0000256" key="5">
    <source>
        <dbReference type="SAM" id="Phobius"/>
    </source>
</evidence>
<comment type="subcellular location">
    <subcellularLocation>
        <location evidence="1">Membrane</location>
    </subcellularLocation>
</comment>
<evidence type="ECO:0000256" key="3">
    <source>
        <dbReference type="ARBA" id="ARBA00022989"/>
    </source>
</evidence>
<dbReference type="AlphaFoldDB" id="A0A3B1CAS6"/>
<keyword evidence="2 5" id="KW-0812">Transmembrane</keyword>